<accession>A0A7J9L9C6</accession>
<evidence type="ECO:0000313" key="1">
    <source>
        <dbReference type="EMBL" id="MBA0855308.1"/>
    </source>
</evidence>
<name>A0A7J9L9C6_GOSSC</name>
<dbReference type="EMBL" id="JABFAF010000005">
    <property type="protein sequence ID" value="MBA0855308.1"/>
    <property type="molecule type" value="Genomic_DNA"/>
</dbReference>
<sequence>MWPIFAPLQLVLQKHLLL</sequence>
<dbReference type="Proteomes" id="UP000593576">
    <property type="component" value="Unassembled WGS sequence"/>
</dbReference>
<organism evidence="1 2">
    <name type="scientific">Gossypium schwendimanii</name>
    <name type="common">Cotton</name>
    <dbReference type="NCBI Taxonomy" id="34291"/>
    <lineage>
        <taxon>Eukaryota</taxon>
        <taxon>Viridiplantae</taxon>
        <taxon>Streptophyta</taxon>
        <taxon>Embryophyta</taxon>
        <taxon>Tracheophyta</taxon>
        <taxon>Spermatophyta</taxon>
        <taxon>Magnoliopsida</taxon>
        <taxon>eudicotyledons</taxon>
        <taxon>Gunneridae</taxon>
        <taxon>Pentapetalae</taxon>
        <taxon>rosids</taxon>
        <taxon>malvids</taxon>
        <taxon>Malvales</taxon>
        <taxon>Malvaceae</taxon>
        <taxon>Malvoideae</taxon>
        <taxon>Gossypium</taxon>
    </lineage>
</organism>
<proteinExistence type="predicted"/>
<gene>
    <name evidence="1" type="ORF">Goshw_011859</name>
</gene>
<comment type="caution">
    <text evidence="1">The sequence shown here is derived from an EMBL/GenBank/DDBJ whole genome shotgun (WGS) entry which is preliminary data.</text>
</comment>
<dbReference type="AlphaFoldDB" id="A0A7J9L9C6"/>
<keyword evidence="2" id="KW-1185">Reference proteome</keyword>
<reference evidence="1 2" key="1">
    <citation type="journal article" date="2019" name="Genome Biol. Evol.">
        <title>Insights into the evolution of the New World diploid cottons (Gossypium, subgenus Houzingenia) based on genome sequencing.</title>
        <authorList>
            <person name="Grover C.E."/>
            <person name="Arick M.A. 2nd"/>
            <person name="Thrash A."/>
            <person name="Conover J.L."/>
            <person name="Sanders W.S."/>
            <person name="Peterson D.G."/>
            <person name="Frelichowski J.E."/>
            <person name="Scheffler J.A."/>
            <person name="Scheffler B.E."/>
            <person name="Wendel J.F."/>
        </authorList>
    </citation>
    <scope>NUCLEOTIDE SEQUENCE [LARGE SCALE GENOMIC DNA]</scope>
    <source>
        <strain evidence="1">1</strain>
        <tissue evidence="1">Leaf</tissue>
    </source>
</reference>
<evidence type="ECO:0000313" key="2">
    <source>
        <dbReference type="Proteomes" id="UP000593576"/>
    </source>
</evidence>
<protein>
    <submittedName>
        <fullName evidence="1">Uncharacterized protein</fullName>
    </submittedName>
</protein>
<dbReference type="OrthoDB" id="1848840at2759"/>